<evidence type="ECO:0000256" key="1">
    <source>
        <dbReference type="SAM" id="SignalP"/>
    </source>
</evidence>
<dbReference type="EMBL" id="JALPQF010000005">
    <property type="protein sequence ID" value="MCK8480260.1"/>
    <property type="molecule type" value="Genomic_DNA"/>
</dbReference>
<evidence type="ECO:0000259" key="2">
    <source>
        <dbReference type="Pfam" id="PF14321"/>
    </source>
</evidence>
<dbReference type="RefSeq" id="WP_248412416.1">
    <property type="nucleotide sequence ID" value="NZ_JALPQF010000005.1"/>
</dbReference>
<evidence type="ECO:0000313" key="3">
    <source>
        <dbReference type="EMBL" id="MCK8480260.1"/>
    </source>
</evidence>
<accession>A0ABT0H7C2</accession>
<dbReference type="Proteomes" id="UP001203687">
    <property type="component" value="Unassembled WGS sequence"/>
</dbReference>
<dbReference type="Gene3D" id="2.60.40.1120">
    <property type="entry name" value="Carboxypeptidase-like, regulatory domain"/>
    <property type="match status" value="1"/>
</dbReference>
<feature type="signal peptide" evidence="1">
    <location>
        <begin position="1"/>
        <end position="21"/>
    </location>
</feature>
<dbReference type="Pfam" id="PF14321">
    <property type="entry name" value="DUF4382"/>
    <property type="match status" value="1"/>
</dbReference>
<keyword evidence="4" id="KW-1185">Reference proteome</keyword>
<organism evidence="3 4">
    <name type="scientific">Psychroserpens algicola</name>
    <dbReference type="NCBI Taxonomy" id="1719034"/>
    <lineage>
        <taxon>Bacteria</taxon>
        <taxon>Pseudomonadati</taxon>
        <taxon>Bacteroidota</taxon>
        <taxon>Flavobacteriia</taxon>
        <taxon>Flavobacteriales</taxon>
        <taxon>Flavobacteriaceae</taxon>
        <taxon>Psychroserpens</taxon>
    </lineage>
</organism>
<dbReference type="InterPro" id="IPR013784">
    <property type="entry name" value="Carb-bd-like_fold"/>
</dbReference>
<name>A0ABT0H7C2_9FLAO</name>
<proteinExistence type="predicted"/>
<dbReference type="SUPFAM" id="SSF49452">
    <property type="entry name" value="Starch-binding domain-like"/>
    <property type="match status" value="1"/>
</dbReference>
<gene>
    <name evidence="3" type="ORF">MUY34_06480</name>
</gene>
<sequence length="269" mass="29028">MNLNTFKTFLFIAFFSLTALSCSDDDSSSITQGSSKLTIKLVDNPGDYDHVYVDVVDVMVKVNDDTDDDNGWLSLEAINTGVYDLLELTGGLNVLLADNYEIPSGTLNQIRLVLGDNNTIVIDGDTFPLTTPSAQQSGLKIQVNETLEPNFEYTFWLDFDVCQSIVEAGNSGNIILKPVIRAVAEVSTGNISGSILPSNVQTQISVIVGTDVISTYTDENGNFIIVGLPSGTYDVIVNPNPESGFEEATLEDVVVVVGQTTVLETIELQ</sequence>
<dbReference type="PROSITE" id="PS51257">
    <property type="entry name" value="PROKAR_LIPOPROTEIN"/>
    <property type="match status" value="1"/>
</dbReference>
<evidence type="ECO:0000313" key="4">
    <source>
        <dbReference type="Proteomes" id="UP001203687"/>
    </source>
</evidence>
<feature type="domain" description="DUF4382" evidence="2">
    <location>
        <begin position="35"/>
        <end position="178"/>
    </location>
</feature>
<feature type="chain" id="PRO_5046860379" evidence="1">
    <location>
        <begin position="22"/>
        <end position="269"/>
    </location>
</feature>
<reference evidence="3" key="1">
    <citation type="submission" date="2022-04" db="EMBL/GenBank/DDBJ databases">
        <authorList>
            <person name="Ren T."/>
        </authorList>
    </citation>
    <scope>NUCLEOTIDE SEQUENCE</scope>
    <source>
        <strain evidence="3">F63249</strain>
    </source>
</reference>
<protein>
    <submittedName>
        <fullName evidence="3">DUF4382 domain-containing protein</fullName>
    </submittedName>
</protein>
<keyword evidence="1" id="KW-0732">Signal</keyword>
<dbReference type="InterPro" id="IPR025491">
    <property type="entry name" value="DUF4382"/>
</dbReference>
<comment type="caution">
    <text evidence="3">The sequence shown here is derived from an EMBL/GenBank/DDBJ whole genome shotgun (WGS) entry which is preliminary data.</text>
</comment>
<dbReference type="Pfam" id="PF13620">
    <property type="entry name" value="CarboxypepD_reg"/>
    <property type="match status" value="1"/>
</dbReference>